<protein>
    <recommendedName>
        <fullName evidence="3">Tetratricopeptide repeat protein</fullName>
    </recommendedName>
</protein>
<dbReference type="SUPFAM" id="SSF48452">
    <property type="entry name" value="TPR-like"/>
    <property type="match status" value="1"/>
</dbReference>
<dbReference type="Gene3D" id="1.25.40.10">
    <property type="entry name" value="Tetratricopeptide repeat domain"/>
    <property type="match status" value="1"/>
</dbReference>
<dbReference type="EMBL" id="JADIKK010000008">
    <property type="protein sequence ID" value="MFK2877177.1"/>
    <property type="molecule type" value="Genomic_DNA"/>
</dbReference>
<organism evidence="1 2">
    <name type="scientific">Rhodanobacter hydrolyticus</name>
    <dbReference type="NCBI Taxonomy" id="2250595"/>
    <lineage>
        <taxon>Bacteria</taxon>
        <taxon>Pseudomonadati</taxon>
        <taxon>Pseudomonadota</taxon>
        <taxon>Gammaproteobacteria</taxon>
        <taxon>Lysobacterales</taxon>
        <taxon>Rhodanobacteraceae</taxon>
        <taxon>Rhodanobacter</taxon>
    </lineage>
</organism>
<dbReference type="RefSeq" id="WP_404613303.1">
    <property type="nucleotide sequence ID" value="NZ_JADIKK010000008.1"/>
</dbReference>
<reference evidence="1 2" key="1">
    <citation type="submission" date="2020-10" db="EMBL/GenBank/DDBJ databases">
        <title>Phylogeny of dyella-like bacteria.</title>
        <authorList>
            <person name="Fu J."/>
        </authorList>
    </citation>
    <scope>NUCLEOTIDE SEQUENCE [LARGE SCALE GENOMIC DNA]</scope>
    <source>
        <strain evidence="1 2">KACC 19113</strain>
    </source>
</reference>
<accession>A0ABW8J4I2</accession>
<proteinExistence type="predicted"/>
<dbReference type="InterPro" id="IPR011990">
    <property type="entry name" value="TPR-like_helical_dom_sf"/>
</dbReference>
<gene>
    <name evidence="1" type="ORF">ISP25_08885</name>
</gene>
<evidence type="ECO:0000313" key="2">
    <source>
        <dbReference type="Proteomes" id="UP001620339"/>
    </source>
</evidence>
<keyword evidence="2" id="KW-1185">Reference proteome</keyword>
<comment type="caution">
    <text evidence="1">The sequence shown here is derived from an EMBL/GenBank/DDBJ whole genome shotgun (WGS) entry which is preliminary data.</text>
</comment>
<name>A0ABW8J4I2_9GAMM</name>
<sequence>MVKLSEYREYLEAIPAATSGDLVSARSNLESLLAKIELHSSSEQLAYVLQLLADVEAQAGNAEKALSLHERALVTDSANPLTPLNCAKSLLGRLNQPALALARLKVAEALLASGTWQPNSNDMPREWYQHQIQSVRVQALQA</sequence>
<evidence type="ECO:0000313" key="1">
    <source>
        <dbReference type="EMBL" id="MFK2877177.1"/>
    </source>
</evidence>
<evidence type="ECO:0008006" key="3">
    <source>
        <dbReference type="Google" id="ProtNLM"/>
    </source>
</evidence>
<dbReference type="Proteomes" id="UP001620339">
    <property type="component" value="Unassembled WGS sequence"/>
</dbReference>